<dbReference type="CDD" id="cd11377">
    <property type="entry name" value="Pro-peptidase_S53"/>
    <property type="match status" value="1"/>
</dbReference>
<keyword evidence="2" id="KW-0645">Protease</keyword>
<dbReference type="CDD" id="cd04056">
    <property type="entry name" value="Peptidases_S53"/>
    <property type="match status" value="1"/>
</dbReference>
<evidence type="ECO:0000313" key="10">
    <source>
        <dbReference type="EMBL" id="XCB32768.1"/>
    </source>
</evidence>
<dbReference type="InterPro" id="IPR050819">
    <property type="entry name" value="Tripeptidyl-peptidase_I"/>
</dbReference>
<dbReference type="GO" id="GO:0004252">
    <property type="term" value="F:serine-type endopeptidase activity"/>
    <property type="evidence" value="ECO:0007669"/>
    <property type="project" value="InterPro"/>
</dbReference>
<keyword evidence="8" id="KW-0732">Signal</keyword>
<dbReference type="EC" id="3.4.-.-" evidence="10"/>
<evidence type="ECO:0000256" key="8">
    <source>
        <dbReference type="SAM" id="SignalP"/>
    </source>
</evidence>
<dbReference type="PANTHER" id="PTHR14218">
    <property type="entry name" value="PROTEASE S8 TRIPEPTIDYL PEPTIDASE I CLN2"/>
    <property type="match status" value="1"/>
</dbReference>
<keyword evidence="6" id="KW-0106">Calcium</keyword>
<evidence type="ECO:0000256" key="1">
    <source>
        <dbReference type="ARBA" id="ARBA00001913"/>
    </source>
</evidence>
<keyword evidence="4 10" id="KW-0378">Hydrolase</keyword>
<feature type="signal peptide" evidence="8">
    <location>
        <begin position="1"/>
        <end position="30"/>
    </location>
</feature>
<reference evidence="10" key="1">
    <citation type="submission" date="2023-08" db="EMBL/GenBank/DDBJ databases">
        <authorList>
            <person name="Messyasz A."/>
            <person name="Mannisto M.K."/>
            <person name="Kerkhof L.J."/>
            <person name="Haggblom M."/>
        </authorList>
    </citation>
    <scope>NUCLEOTIDE SEQUENCE</scope>
    <source>
        <strain evidence="10">X5P6</strain>
    </source>
</reference>
<dbReference type="GO" id="GO:0006508">
    <property type="term" value="P:proteolysis"/>
    <property type="evidence" value="ECO:0007669"/>
    <property type="project" value="UniProtKB-KW"/>
</dbReference>
<name>A0AAU7ZP98_9BACT</name>
<gene>
    <name evidence="10" type="ORF">RBB77_20430</name>
</gene>
<dbReference type="GO" id="GO:0008240">
    <property type="term" value="F:tripeptidyl-peptidase activity"/>
    <property type="evidence" value="ECO:0007669"/>
    <property type="project" value="TreeGrafter"/>
</dbReference>
<dbReference type="InterPro" id="IPR015366">
    <property type="entry name" value="S53_propep"/>
</dbReference>
<evidence type="ECO:0000256" key="2">
    <source>
        <dbReference type="ARBA" id="ARBA00022670"/>
    </source>
</evidence>
<dbReference type="SMART" id="SM00944">
    <property type="entry name" value="Pro-kuma_activ"/>
    <property type="match status" value="1"/>
</dbReference>
<evidence type="ECO:0000256" key="3">
    <source>
        <dbReference type="ARBA" id="ARBA00022723"/>
    </source>
</evidence>
<feature type="chain" id="PRO_5043515504" evidence="8">
    <location>
        <begin position="31"/>
        <end position="627"/>
    </location>
</feature>
<dbReference type="KEGG" id="tpsc:RBB77_20430"/>
<evidence type="ECO:0000259" key="9">
    <source>
        <dbReference type="PROSITE" id="PS51695"/>
    </source>
</evidence>
<dbReference type="SUPFAM" id="SSF54897">
    <property type="entry name" value="Protease propeptides/inhibitors"/>
    <property type="match status" value="1"/>
</dbReference>
<dbReference type="InterPro" id="IPR030400">
    <property type="entry name" value="Sedolisin_dom"/>
</dbReference>
<dbReference type="InterPro" id="IPR036852">
    <property type="entry name" value="Peptidase_S8/S53_dom_sf"/>
</dbReference>
<dbReference type="GO" id="GO:0046872">
    <property type="term" value="F:metal ion binding"/>
    <property type="evidence" value="ECO:0007669"/>
    <property type="project" value="UniProtKB-KW"/>
</dbReference>
<dbReference type="Pfam" id="PF09286">
    <property type="entry name" value="Pro-kuma_activ"/>
    <property type="match status" value="1"/>
</dbReference>
<feature type="domain" description="Peptidase S53" evidence="9">
    <location>
        <begin position="206"/>
        <end position="627"/>
    </location>
</feature>
<keyword evidence="7" id="KW-0865">Zymogen</keyword>
<evidence type="ECO:0000256" key="7">
    <source>
        <dbReference type="ARBA" id="ARBA00023145"/>
    </source>
</evidence>
<dbReference type="PROSITE" id="PS51695">
    <property type="entry name" value="SEDOLISIN"/>
    <property type="match status" value="1"/>
</dbReference>
<evidence type="ECO:0000256" key="6">
    <source>
        <dbReference type="ARBA" id="ARBA00022837"/>
    </source>
</evidence>
<keyword evidence="5" id="KW-0720">Serine protease</keyword>
<dbReference type="EMBL" id="CP132942">
    <property type="protein sequence ID" value="XCB32768.1"/>
    <property type="molecule type" value="Genomic_DNA"/>
</dbReference>
<dbReference type="AlphaFoldDB" id="A0AAU7ZP98"/>
<proteinExistence type="predicted"/>
<reference evidence="10" key="2">
    <citation type="journal article" date="2024" name="Environ. Microbiol.">
        <title>Genome analysis and description of Tunturibacter gen. nov. expands the diversity of Terriglobia in tundra soils.</title>
        <authorList>
            <person name="Messyasz A."/>
            <person name="Mannisto M.K."/>
            <person name="Kerkhof L.J."/>
            <person name="Haggblom M.M."/>
        </authorList>
    </citation>
    <scope>NUCLEOTIDE SEQUENCE</scope>
    <source>
        <strain evidence="10">X5P6</strain>
    </source>
</reference>
<dbReference type="RefSeq" id="WP_353063607.1">
    <property type="nucleotide sequence ID" value="NZ_CP132942.1"/>
</dbReference>
<comment type="cofactor">
    <cofactor evidence="1">
        <name>Ca(2+)</name>
        <dbReference type="ChEBI" id="CHEBI:29108"/>
    </cofactor>
</comment>
<dbReference type="PANTHER" id="PTHR14218:SF15">
    <property type="entry name" value="TRIPEPTIDYL-PEPTIDASE 1"/>
    <property type="match status" value="1"/>
</dbReference>
<keyword evidence="3" id="KW-0479">Metal-binding</keyword>
<evidence type="ECO:0000256" key="5">
    <source>
        <dbReference type="ARBA" id="ARBA00022825"/>
    </source>
</evidence>
<evidence type="ECO:0000256" key="4">
    <source>
        <dbReference type="ARBA" id="ARBA00022801"/>
    </source>
</evidence>
<accession>A0AAU7ZP98</accession>
<organism evidence="10">
    <name type="scientific">Tunturiibacter psychrotolerans</name>
    <dbReference type="NCBI Taxonomy" id="3069686"/>
    <lineage>
        <taxon>Bacteria</taxon>
        <taxon>Pseudomonadati</taxon>
        <taxon>Acidobacteriota</taxon>
        <taxon>Terriglobia</taxon>
        <taxon>Terriglobales</taxon>
        <taxon>Acidobacteriaceae</taxon>
        <taxon>Tunturiibacter</taxon>
    </lineage>
</organism>
<protein>
    <submittedName>
        <fullName evidence="10">S53 family peptidase</fullName>
        <ecNumber evidence="10">3.4.-.-</ecNumber>
    </submittedName>
</protein>
<sequence length="627" mass="66375">MKLRSLRTAMVHSICLTAVGIALLPLSASGQTTSNTVKASDVSIGNVLAVTFYLPLNNSREAEAAAAELQDPFSRSYHQFLSVSEFVNRYAPSDAQVEKVERTLKGMGFTIQYVYPNHLAIEAISPTANAASVLGLNLKTFTVKGRTGTASTTPVTLPSSLQGLILGVGGINTMSHAHPMHLTPAVGHSVTPKAVPGALTGGTPGDYLPADFANFYDVNPIYARGISGRGTTIGIVTLNDFKEADAYLFWKLIGLKVSQSRITKVNVDGGVTASTNNLDGEGETDIDVEESGALAPNANVRVYIAPNITNANFINGFEAAASENIADTVSTSWGQPELDYFYDIATHTASETWMLQAFHEAFLEMALQGQTLFVATGDSGAFDTVRGCPVTGPPATEDDPLCNSPYAVDHPASDPLVTAAGGTTLPFSFSLNDGVVLTVKHEQAWSWDYISTQAAEQGHAADIPVSAVFSVGDGGGVSSYWPLPTYQFFTPGFTLTKPGQTFKEDTGSGLVLQTVLPPFFLGRNMPDLSTNADPESGYQFIEEDSLGDFEGGTSFVAPQLNGVTALFVEGLGHRVGQLNPALYRLGASATTDIRDGDNWGYKADFGYDNAAGLGVLDANKLLNGLKH</sequence>
<dbReference type="SUPFAM" id="SSF52743">
    <property type="entry name" value="Subtilisin-like"/>
    <property type="match status" value="1"/>
</dbReference>
<dbReference type="Gene3D" id="3.40.50.200">
    <property type="entry name" value="Peptidase S8/S53 domain"/>
    <property type="match status" value="1"/>
</dbReference>